<keyword evidence="6" id="KW-0472">Membrane</keyword>
<feature type="region of interest" description="Disordered" evidence="8">
    <location>
        <begin position="162"/>
        <end position="217"/>
    </location>
</feature>
<feature type="compositionally biased region" description="Basic residues" evidence="8">
    <location>
        <begin position="56"/>
        <end position="66"/>
    </location>
</feature>
<sequence>MNTLTHHHSAHYPSFSSTLLDKIYRSIDEGQQTTDMNFYNNLTATKNVAAQTTTKAPHHHHHHHHQNSSSECTSSSSGGLSSSSSSSDTESFYAAVRSRASSCFPPSRPKPIRTTTTTSLDHGEEVLIKSKSRAFKIYNNLKKVKQPISPGGRLTTFLNSLFNTPTNSKKPTKPASSSIADRKAASSTCSSASSFSRSCLSKNSPSSRDNRLRNNNGVKRTVRFYPVSVILGEDTTPSAHKCLYQQGEAAAAAASMSVSVPTAWKIGRRSPSKQNEKQLKFPVMEKRNFYEDDDDDDAASDSSSDLFELDHLAVIGNHHHHHHHHHRYCEELPVYETTHVTTNRAVANDLLI</sequence>
<evidence type="ECO:0000256" key="6">
    <source>
        <dbReference type="ARBA" id="ARBA00023136"/>
    </source>
</evidence>
<protein>
    <recommendedName>
        <fullName evidence="11">Protein BIG GRAIN 1-like B</fullName>
    </recommendedName>
</protein>
<evidence type="ECO:0000256" key="4">
    <source>
        <dbReference type="ARBA" id="ARBA00022448"/>
    </source>
</evidence>
<comment type="caution">
    <text evidence="9">The sequence shown here is derived from an EMBL/GenBank/DDBJ whole genome shotgun (WGS) entry which is preliminary data.</text>
</comment>
<dbReference type="PANTHER" id="PTHR33541">
    <property type="entry name" value="PROTEIN BIG GRAIN 1-LIKE A-RELATED"/>
    <property type="match status" value="1"/>
</dbReference>
<evidence type="ECO:0000256" key="3">
    <source>
        <dbReference type="ARBA" id="ARBA00010067"/>
    </source>
</evidence>
<feature type="region of interest" description="Disordered" evidence="8">
    <location>
        <begin position="52"/>
        <end position="87"/>
    </location>
</feature>
<proteinExistence type="inferred from homology"/>
<keyword evidence="7" id="KW-0927">Auxin signaling pathway</keyword>
<dbReference type="InterPro" id="IPR039621">
    <property type="entry name" value="BG1-like"/>
</dbReference>
<evidence type="ECO:0000256" key="7">
    <source>
        <dbReference type="ARBA" id="ARBA00023294"/>
    </source>
</evidence>
<evidence type="ECO:0008006" key="11">
    <source>
        <dbReference type="Google" id="ProtNLM"/>
    </source>
</evidence>
<dbReference type="PANTHER" id="PTHR33541:SF12">
    <property type="entry name" value="PROTEIN BIG GRAIN 1-LIKE A"/>
    <property type="match status" value="1"/>
</dbReference>
<evidence type="ECO:0000256" key="2">
    <source>
        <dbReference type="ARBA" id="ARBA00004236"/>
    </source>
</evidence>
<evidence type="ECO:0000256" key="8">
    <source>
        <dbReference type="SAM" id="MobiDB-lite"/>
    </source>
</evidence>
<name>A0ABU6VKC1_9FABA</name>
<dbReference type="Proteomes" id="UP001341840">
    <property type="component" value="Unassembled WGS sequence"/>
</dbReference>
<dbReference type="EMBL" id="JASCZI010151611">
    <property type="protein sequence ID" value="MED6173721.1"/>
    <property type="molecule type" value="Genomic_DNA"/>
</dbReference>
<evidence type="ECO:0000313" key="10">
    <source>
        <dbReference type="Proteomes" id="UP001341840"/>
    </source>
</evidence>
<evidence type="ECO:0000313" key="9">
    <source>
        <dbReference type="EMBL" id="MED6173721.1"/>
    </source>
</evidence>
<feature type="compositionally biased region" description="Polar residues" evidence="8">
    <location>
        <begin position="162"/>
        <end position="179"/>
    </location>
</feature>
<feature type="compositionally biased region" description="Low complexity" evidence="8">
    <location>
        <begin position="68"/>
        <end position="87"/>
    </location>
</feature>
<evidence type="ECO:0000256" key="1">
    <source>
        <dbReference type="ARBA" id="ARBA00002281"/>
    </source>
</evidence>
<keyword evidence="4" id="KW-0813">Transport</keyword>
<comment type="similarity">
    <text evidence="3">Belongs to the BIG GRAIN 1 (BG1) plant protein family.</text>
</comment>
<accession>A0ABU6VKC1</accession>
<reference evidence="9 10" key="1">
    <citation type="journal article" date="2023" name="Plants (Basel)">
        <title>Bridging the Gap: Combining Genomics and Transcriptomics Approaches to Understand Stylosanthes scabra, an Orphan Legume from the Brazilian Caatinga.</title>
        <authorList>
            <person name="Ferreira-Neto J.R.C."/>
            <person name="da Silva M.D."/>
            <person name="Binneck E."/>
            <person name="de Melo N.F."/>
            <person name="da Silva R.H."/>
            <person name="de Melo A.L.T.M."/>
            <person name="Pandolfi V."/>
            <person name="Bustamante F.O."/>
            <person name="Brasileiro-Vidal A.C."/>
            <person name="Benko-Iseppon A.M."/>
        </authorList>
    </citation>
    <scope>NUCLEOTIDE SEQUENCE [LARGE SCALE GENOMIC DNA]</scope>
    <source>
        <tissue evidence="9">Leaves</tissue>
    </source>
</reference>
<gene>
    <name evidence="9" type="ORF">PIB30_062297</name>
</gene>
<feature type="compositionally biased region" description="Polar residues" evidence="8">
    <location>
        <begin position="202"/>
        <end position="217"/>
    </location>
</feature>
<evidence type="ECO:0000256" key="5">
    <source>
        <dbReference type="ARBA" id="ARBA00022475"/>
    </source>
</evidence>
<keyword evidence="10" id="KW-1185">Reference proteome</keyword>
<keyword evidence="5" id="KW-1003">Cell membrane</keyword>
<comment type="subcellular location">
    <subcellularLocation>
        <location evidence="2">Cell membrane</location>
    </subcellularLocation>
</comment>
<organism evidence="9 10">
    <name type="scientific">Stylosanthes scabra</name>
    <dbReference type="NCBI Taxonomy" id="79078"/>
    <lineage>
        <taxon>Eukaryota</taxon>
        <taxon>Viridiplantae</taxon>
        <taxon>Streptophyta</taxon>
        <taxon>Embryophyta</taxon>
        <taxon>Tracheophyta</taxon>
        <taxon>Spermatophyta</taxon>
        <taxon>Magnoliopsida</taxon>
        <taxon>eudicotyledons</taxon>
        <taxon>Gunneridae</taxon>
        <taxon>Pentapetalae</taxon>
        <taxon>rosids</taxon>
        <taxon>fabids</taxon>
        <taxon>Fabales</taxon>
        <taxon>Fabaceae</taxon>
        <taxon>Papilionoideae</taxon>
        <taxon>50 kb inversion clade</taxon>
        <taxon>dalbergioids sensu lato</taxon>
        <taxon>Dalbergieae</taxon>
        <taxon>Pterocarpus clade</taxon>
        <taxon>Stylosanthes</taxon>
    </lineage>
</organism>
<comment type="function">
    <text evidence="1">Involved in auxin transport. Regulator of the auxin signaling pathway.</text>
</comment>
<feature type="compositionally biased region" description="Low complexity" evidence="8">
    <location>
        <begin position="185"/>
        <end position="201"/>
    </location>
</feature>